<reference evidence="2" key="1">
    <citation type="submission" date="2022-11" db="EMBL/GenBank/DDBJ databases">
        <title>Methylomonas rapida sp. nov., Carotenoid-Producing Obligate Methanotrophs with High Growth Characteristics and Biotechnological Potential.</title>
        <authorList>
            <person name="Tikhonova E.N."/>
            <person name="Suleimanov R.Z."/>
            <person name="Miroshnikov K."/>
            <person name="Oshkin I.Y."/>
            <person name="Belova S.E."/>
            <person name="Danilova O.V."/>
            <person name="Ashikhmin A."/>
            <person name="Konopkin A."/>
            <person name="But S.Y."/>
            <person name="Khmelenina V.N."/>
            <person name="Kuznetsov N."/>
            <person name="Pimenov N.V."/>
            <person name="Dedysh S.N."/>
        </authorList>
    </citation>
    <scope>NUCLEOTIDE SEQUENCE</scope>
    <source>
        <strain evidence="2">MP1</strain>
    </source>
</reference>
<keyword evidence="3" id="KW-1185">Reference proteome</keyword>
<proteinExistence type="predicted"/>
<name>A0ABY7GMM5_9GAMM</name>
<evidence type="ECO:0000259" key="1">
    <source>
        <dbReference type="Pfam" id="PF07238"/>
    </source>
</evidence>
<evidence type="ECO:0000313" key="3">
    <source>
        <dbReference type="Proteomes" id="UP001162780"/>
    </source>
</evidence>
<feature type="domain" description="PilZ" evidence="1">
    <location>
        <begin position="6"/>
        <end position="88"/>
    </location>
</feature>
<dbReference type="Pfam" id="PF07238">
    <property type="entry name" value="PilZ"/>
    <property type="match status" value="1"/>
</dbReference>
<dbReference type="EMBL" id="CP113517">
    <property type="protein sequence ID" value="WAR45740.1"/>
    <property type="molecule type" value="Genomic_DNA"/>
</dbReference>
<accession>A0ABY7GMM5</accession>
<protein>
    <submittedName>
        <fullName evidence="2">PilZ domain-containing protein</fullName>
    </submittedName>
</protein>
<dbReference type="InterPro" id="IPR009875">
    <property type="entry name" value="PilZ_domain"/>
</dbReference>
<dbReference type="SUPFAM" id="SSF141371">
    <property type="entry name" value="PilZ domain-like"/>
    <property type="match status" value="1"/>
</dbReference>
<dbReference type="RefSeq" id="WP_255186649.1">
    <property type="nucleotide sequence ID" value="NZ_CP113517.1"/>
</dbReference>
<sequence>MLTHDERRDYIRMDVDCDLTYKLADSPTVKTGRCTTLSGAGVSFIADQAYAPGLAMEISITPKNNITPPMTAYIEVVRSTKHDDNHYEIAAAIKSIKAT</sequence>
<dbReference type="Proteomes" id="UP001162780">
    <property type="component" value="Chromosome"/>
</dbReference>
<gene>
    <name evidence="2" type="ORF">NM686_004300</name>
</gene>
<evidence type="ECO:0000313" key="2">
    <source>
        <dbReference type="EMBL" id="WAR45740.1"/>
    </source>
</evidence>
<organism evidence="2 3">
    <name type="scientific">Methylomonas rapida</name>
    <dbReference type="NCBI Taxonomy" id="2963939"/>
    <lineage>
        <taxon>Bacteria</taxon>
        <taxon>Pseudomonadati</taxon>
        <taxon>Pseudomonadota</taxon>
        <taxon>Gammaproteobacteria</taxon>
        <taxon>Methylococcales</taxon>
        <taxon>Methylococcaceae</taxon>
        <taxon>Methylomonas</taxon>
    </lineage>
</organism>